<dbReference type="PANTHER" id="PTHR36832">
    <property type="entry name" value="SLR1174 PROTEIN-RELATED"/>
    <property type="match status" value="1"/>
</dbReference>
<evidence type="ECO:0000313" key="2">
    <source>
        <dbReference type="EMBL" id="PIY68558.1"/>
    </source>
</evidence>
<dbReference type="Pfam" id="PF06182">
    <property type="entry name" value="ABC2_membrane_6"/>
    <property type="match status" value="1"/>
</dbReference>
<proteinExistence type="predicted"/>
<name>A0A2M7QCG1_9BACT</name>
<sequence length="260" mass="30502">MRSYIQIIKTTVREYAAYRFNFLLWRFRMLLNTALIFFLWFSIYEGRSLFGSVNKAEMLSYILFSSFLSAFVMGTRTPEIASDINNGSIINMLLRPISFFGFYFAKDLGDKLVNVSFSFVEILFLAYAFHAPLLVPQPSLLFFYFLICGVIISFYINMLLSFIGFWTTEVWAPRFLFTMLVFFVSGTYFPLNLLPTTIYQLLLLTPFPYLYFIPTNLFIHKPDNFLVPQMVGALVWTVALHFIARFVWRTGNKNFSFWGR</sequence>
<feature type="transmembrane region" description="Helical" evidence="1">
    <location>
        <begin position="141"/>
        <end position="165"/>
    </location>
</feature>
<feature type="transmembrane region" description="Helical" evidence="1">
    <location>
        <begin position="58"/>
        <end position="75"/>
    </location>
</feature>
<keyword evidence="1" id="KW-0472">Membrane</keyword>
<keyword evidence="1" id="KW-1133">Transmembrane helix</keyword>
<evidence type="ECO:0000256" key="1">
    <source>
        <dbReference type="SAM" id="Phobius"/>
    </source>
</evidence>
<gene>
    <name evidence="2" type="ORF">COY90_05360</name>
</gene>
<evidence type="ECO:0008006" key="4">
    <source>
        <dbReference type="Google" id="ProtNLM"/>
    </source>
</evidence>
<feature type="transmembrane region" description="Helical" evidence="1">
    <location>
        <begin position="171"/>
        <end position="191"/>
    </location>
</feature>
<feature type="transmembrane region" description="Helical" evidence="1">
    <location>
        <begin position="198"/>
        <end position="219"/>
    </location>
</feature>
<organism evidence="2 3">
    <name type="scientific">Candidatus Roizmanbacteria bacterium CG_4_10_14_0_8_um_filter_39_9</name>
    <dbReference type="NCBI Taxonomy" id="1974829"/>
    <lineage>
        <taxon>Bacteria</taxon>
        <taxon>Candidatus Roizmaniibacteriota</taxon>
    </lineage>
</organism>
<protein>
    <recommendedName>
        <fullName evidence="4">ABC transporter permease</fullName>
    </recommendedName>
</protein>
<feature type="transmembrane region" description="Helical" evidence="1">
    <location>
        <begin position="225"/>
        <end position="248"/>
    </location>
</feature>
<keyword evidence="1" id="KW-0812">Transmembrane</keyword>
<dbReference type="EMBL" id="PFLF01000113">
    <property type="protein sequence ID" value="PIY68558.1"/>
    <property type="molecule type" value="Genomic_DNA"/>
</dbReference>
<evidence type="ECO:0000313" key="3">
    <source>
        <dbReference type="Proteomes" id="UP000230108"/>
    </source>
</evidence>
<dbReference type="PANTHER" id="PTHR36832:SF1">
    <property type="entry name" value="SLR1174 PROTEIN"/>
    <property type="match status" value="1"/>
</dbReference>
<feature type="transmembrane region" description="Helical" evidence="1">
    <location>
        <begin position="20"/>
        <end position="43"/>
    </location>
</feature>
<dbReference type="AlphaFoldDB" id="A0A2M7QCG1"/>
<dbReference type="Proteomes" id="UP000230108">
    <property type="component" value="Unassembled WGS sequence"/>
</dbReference>
<dbReference type="InterPro" id="IPR010390">
    <property type="entry name" value="ABC-2_transporter-like"/>
</dbReference>
<comment type="caution">
    <text evidence="2">The sequence shown here is derived from an EMBL/GenBank/DDBJ whole genome shotgun (WGS) entry which is preliminary data.</text>
</comment>
<accession>A0A2M7QCG1</accession>
<feature type="transmembrane region" description="Helical" evidence="1">
    <location>
        <begin position="111"/>
        <end position="129"/>
    </location>
</feature>
<reference evidence="3" key="1">
    <citation type="submission" date="2017-09" db="EMBL/GenBank/DDBJ databases">
        <title>Depth-based differentiation of microbial function through sediment-hosted aquifers and enrichment of novel symbionts in the deep terrestrial subsurface.</title>
        <authorList>
            <person name="Probst A.J."/>
            <person name="Ladd B."/>
            <person name="Jarett J.K."/>
            <person name="Geller-Mcgrath D.E."/>
            <person name="Sieber C.M.K."/>
            <person name="Emerson J.B."/>
            <person name="Anantharaman K."/>
            <person name="Thomas B.C."/>
            <person name="Malmstrom R."/>
            <person name="Stieglmeier M."/>
            <person name="Klingl A."/>
            <person name="Woyke T."/>
            <person name="Ryan C.M."/>
            <person name="Banfield J.F."/>
        </authorList>
    </citation>
    <scope>NUCLEOTIDE SEQUENCE [LARGE SCALE GENOMIC DNA]</scope>
</reference>